<sequence length="303" mass="33512">MPGSIQYRQVNINFIRSRLGIASRKRRPCFKGASDVQKTPMRHAILLVAFGASSPQGQNALKGFDALVRQRYPGIPVRWAYTSLLLRERMAQARQKSDSVFKAVCRLGLERFEAVAVQPLQTIPGQEHGDVRAAVEEAAEHEHLFCRIGAPLLATADDVRATARALVRHLPAERSADEDVVFMGHGAEHEAVARYVDLASAVRELDSRVHVGAMNGAVTLESILPNLASRRVWLMPLLSVVGRHALEDMAGENGHSWRSRIEAQGHQCLPVLMGTAEYADVAEIWLRHLEDAVQSLAAGWEKR</sequence>
<dbReference type="InterPro" id="IPR010388">
    <property type="entry name" value="Anaerobic_Co-chelatase"/>
</dbReference>
<dbReference type="EMBL" id="FLUP01000001">
    <property type="protein sequence ID" value="SBW09157.1"/>
    <property type="molecule type" value="Genomic_DNA"/>
</dbReference>
<evidence type="ECO:0000256" key="2">
    <source>
        <dbReference type="PIRSR" id="PIRSR033579-3"/>
    </source>
</evidence>
<dbReference type="EC" id="4.99.1.3" evidence="3"/>
<gene>
    <name evidence="3" type="primary">cbiKc</name>
    <name evidence="3" type="ORF">KM92DES2_12633</name>
</gene>
<evidence type="ECO:0000256" key="1">
    <source>
        <dbReference type="PIRSR" id="PIRSR033579-1"/>
    </source>
</evidence>
<dbReference type="GO" id="GO:0019251">
    <property type="term" value="P:anaerobic cobalamin biosynthetic process"/>
    <property type="evidence" value="ECO:0007669"/>
    <property type="project" value="InterPro"/>
</dbReference>
<feature type="binding site" evidence="2">
    <location>
        <position position="244"/>
    </location>
    <ligand>
        <name>Co(2+)</name>
        <dbReference type="ChEBI" id="CHEBI:48828"/>
    </ligand>
</feature>
<reference evidence="3" key="1">
    <citation type="submission" date="2016-04" db="EMBL/GenBank/DDBJ databases">
        <authorList>
            <person name="Evans L.H."/>
            <person name="Alamgir A."/>
            <person name="Owens N."/>
            <person name="Weber N.D."/>
            <person name="Virtaneva K."/>
            <person name="Barbian K."/>
            <person name="Babar A."/>
            <person name="Rosenke K."/>
        </authorList>
    </citation>
    <scope>NUCLEOTIDE SEQUENCE</scope>
    <source>
        <strain evidence="3">92-2</strain>
    </source>
</reference>
<dbReference type="PIRSF" id="PIRSF033579">
    <property type="entry name" value="Anaer_Co_chel"/>
    <property type="match status" value="1"/>
</dbReference>
<accession>A0A212KBZ4</accession>
<keyword evidence="2" id="KW-0170">Cobalt</keyword>
<dbReference type="Gene3D" id="3.40.50.1400">
    <property type="match status" value="2"/>
</dbReference>
<protein>
    <submittedName>
        <fullName evidence="3">Sirohydrochlorin cobaltochelatase CbiKC</fullName>
        <ecNumber evidence="3">4.99.1.3</ecNumber>
        <ecNumber evidence="3">4.99.1.4</ecNumber>
    </submittedName>
</protein>
<dbReference type="GO" id="GO:0016852">
    <property type="term" value="F:sirohydrochlorin cobaltochelatase activity"/>
    <property type="evidence" value="ECO:0007669"/>
    <property type="project" value="UniProtKB-EC"/>
</dbReference>
<feature type="active site" description="Proton acceptor" evidence="1">
    <location>
        <position position="185"/>
    </location>
</feature>
<dbReference type="GO" id="GO:0046872">
    <property type="term" value="F:metal ion binding"/>
    <property type="evidence" value="ECO:0007669"/>
    <property type="project" value="UniProtKB-KW"/>
</dbReference>
<proteinExistence type="predicted"/>
<dbReference type="AlphaFoldDB" id="A0A212KBZ4"/>
<dbReference type="EC" id="4.99.1.4" evidence="3"/>
<organism evidence="3">
    <name type="scientific">uncultured Desulfovibrio sp</name>
    <dbReference type="NCBI Taxonomy" id="167968"/>
    <lineage>
        <taxon>Bacteria</taxon>
        <taxon>Pseudomonadati</taxon>
        <taxon>Thermodesulfobacteriota</taxon>
        <taxon>Desulfovibrionia</taxon>
        <taxon>Desulfovibrionales</taxon>
        <taxon>Desulfovibrionaceae</taxon>
        <taxon>Desulfovibrio</taxon>
        <taxon>environmental samples</taxon>
    </lineage>
</organism>
<dbReference type="Pfam" id="PF06180">
    <property type="entry name" value="CbiK"/>
    <property type="match status" value="1"/>
</dbReference>
<name>A0A212KBZ4_9BACT</name>
<dbReference type="GO" id="GO:0051266">
    <property type="term" value="F:sirohydrochlorin ferrochelatase activity"/>
    <property type="evidence" value="ECO:0007669"/>
    <property type="project" value="UniProtKB-EC"/>
</dbReference>
<keyword evidence="3" id="KW-0456">Lyase</keyword>
<dbReference type="SUPFAM" id="SSF53800">
    <property type="entry name" value="Chelatase"/>
    <property type="match status" value="1"/>
</dbReference>
<evidence type="ECO:0000313" key="3">
    <source>
        <dbReference type="EMBL" id="SBW09157.1"/>
    </source>
</evidence>
<feature type="binding site" evidence="2">
    <location>
        <position position="185"/>
    </location>
    <ligand>
        <name>Co(2+)</name>
        <dbReference type="ChEBI" id="CHEBI:48828"/>
    </ligand>
</feature>
<keyword evidence="2" id="KW-0479">Metal-binding</keyword>